<evidence type="ECO:0000313" key="3">
    <source>
        <dbReference type="EMBL" id="EGF28163.1"/>
    </source>
</evidence>
<dbReference type="Proteomes" id="UP000006222">
    <property type="component" value="Unassembled WGS sequence"/>
</dbReference>
<dbReference type="PANTHER" id="PTHR32294">
    <property type="entry name" value="DNA POLYMERASE III SUBUNIT ALPHA"/>
    <property type="match status" value="1"/>
</dbReference>
<dbReference type="Gene3D" id="3.20.20.140">
    <property type="entry name" value="Metal-dependent hydrolases"/>
    <property type="match status" value="1"/>
</dbReference>
<comment type="caution">
    <text evidence="3">The sequence shown here is derived from an EMBL/GenBank/DDBJ whole genome shotgun (WGS) entry which is preliminary data.</text>
</comment>
<proteinExistence type="predicted"/>
<protein>
    <recommendedName>
        <fullName evidence="1">DNA polymerase III subunit alpha</fullName>
    </recommendedName>
</protein>
<feature type="non-terminal residue" evidence="3">
    <location>
        <position position="108"/>
    </location>
</feature>
<dbReference type="PANTHER" id="PTHR32294:SF0">
    <property type="entry name" value="DNA POLYMERASE III SUBUNIT ALPHA"/>
    <property type="match status" value="1"/>
</dbReference>
<dbReference type="InterPro" id="IPR004805">
    <property type="entry name" value="DnaE2/DnaE/PolC"/>
</dbReference>
<dbReference type="EMBL" id="AFAR01000109">
    <property type="protein sequence ID" value="EGF28163.1"/>
    <property type="molecule type" value="Genomic_DNA"/>
</dbReference>
<accession>F2AQA0</accession>
<dbReference type="GO" id="GO:0008408">
    <property type="term" value="F:3'-5' exonuclease activity"/>
    <property type="evidence" value="ECO:0007669"/>
    <property type="project" value="InterPro"/>
</dbReference>
<gene>
    <name evidence="3" type="ORF">RBWH47_00035</name>
</gene>
<reference evidence="3 4" key="1">
    <citation type="journal article" date="2013" name="Mar. Genomics">
        <title>Expression of sulfatases in Rhodopirellula baltica and the diversity of sulfatases in the genus Rhodopirellula.</title>
        <authorList>
            <person name="Wegner C.E."/>
            <person name="Richter-Heitmann T."/>
            <person name="Klindworth A."/>
            <person name="Klockow C."/>
            <person name="Richter M."/>
            <person name="Achstetter T."/>
            <person name="Glockner F.O."/>
            <person name="Harder J."/>
        </authorList>
    </citation>
    <scope>NUCLEOTIDE SEQUENCE [LARGE SCALE GENOMIC DNA]</scope>
    <source>
        <strain evidence="3 4">WH47</strain>
    </source>
</reference>
<dbReference type="AlphaFoldDB" id="F2AQA0"/>
<sequence>MSDTIIAPEMNIEAATEIPETKPFVHLHCHSHYSLLDGAGDIGKLVKRAVDHGMNALALTDHGNLHGALEFYRKAKDAGINPIIGYEAYIAPGSRFDKGGASSSKAAS</sequence>
<dbReference type="InterPro" id="IPR004013">
    <property type="entry name" value="PHP_dom"/>
</dbReference>
<dbReference type="Pfam" id="PF02811">
    <property type="entry name" value="PHP"/>
    <property type="match status" value="1"/>
</dbReference>
<evidence type="ECO:0000313" key="4">
    <source>
        <dbReference type="Proteomes" id="UP000006222"/>
    </source>
</evidence>
<dbReference type="GO" id="GO:0006260">
    <property type="term" value="P:DNA replication"/>
    <property type="evidence" value="ECO:0007669"/>
    <property type="project" value="InterPro"/>
</dbReference>
<feature type="domain" description="Polymerase/histidinol phosphatase N-terminal" evidence="2">
    <location>
        <begin position="25"/>
        <end position="92"/>
    </location>
</feature>
<dbReference type="InterPro" id="IPR016195">
    <property type="entry name" value="Pol/histidinol_Pase-like"/>
</dbReference>
<dbReference type="SMART" id="SM00481">
    <property type="entry name" value="POLIIIAc"/>
    <property type="match status" value="1"/>
</dbReference>
<name>F2AQA0_RHOBT</name>
<dbReference type="InterPro" id="IPR003141">
    <property type="entry name" value="Pol/His_phosphatase_N"/>
</dbReference>
<dbReference type="RefSeq" id="WP_007325811.1">
    <property type="nucleotide sequence ID" value="NZ_AFAR01000109.1"/>
</dbReference>
<dbReference type="SUPFAM" id="SSF89550">
    <property type="entry name" value="PHP domain-like"/>
    <property type="match status" value="1"/>
</dbReference>
<organism evidence="3 4">
    <name type="scientific">Rhodopirellula baltica WH47</name>
    <dbReference type="NCBI Taxonomy" id="991778"/>
    <lineage>
        <taxon>Bacteria</taxon>
        <taxon>Pseudomonadati</taxon>
        <taxon>Planctomycetota</taxon>
        <taxon>Planctomycetia</taxon>
        <taxon>Pirellulales</taxon>
        <taxon>Pirellulaceae</taxon>
        <taxon>Rhodopirellula</taxon>
    </lineage>
</organism>
<evidence type="ECO:0000256" key="1">
    <source>
        <dbReference type="ARBA" id="ARBA00019114"/>
    </source>
</evidence>
<evidence type="ECO:0000259" key="2">
    <source>
        <dbReference type="SMART" id="SM00481"/>
    </source>
</evidence>